<evidence type="ECO:0000256" key="1">
    <source>
        <dbReference type="SAM" id="MobiDB-lite"/>
    </source>
</evidence>
<protein>
    <submittedName>
        <fullName evidence="2">Uncharacterized protein</fullName>
    </submittedName>
</protein>
<gene>
    <name evidence="2" type="ORF">Cni_G11994</name>
</gene>
<proteinExistence type="predicted"/>
<dbReference type="EMBL" id="CP136893">
    <property type="protein sequence ID" value="WOL03274.1"/>
    <property type="molecule type" value="Genomic_DNA"/>
</dbReference>
<name>A0AAQ3K8M8_9LILI</name>
<accession>A0AAQ3K8M8</accession>
<reference evidence="2 3" key="1">
    <citation type="submission" date="2023-10" db="EMBL/GenBank/DDBJ databases">
        <title>Chromosome-scale genome assembly provides insights into flower coloration mechanisms of Canna indica.</title>
        <authorList>
            <person name="Li C."/>
        </authorList>
    </citation>
    <scope>NUCLEOTIDE SEQUENCE [LARGE SCALE GENOMIC DNA]</scope>
    <source>
        <tissue evidence="2">Flower</tissue>
    </source>
</reference>
<dbReference type="Proteomes" id="UP001327560">
    <property type="component" value="Chromosome 4"/>
</dbReference>
<dbReference type="AlphaFoldDB" id="A0AAQ3K8M8"/>
<feature type="region of interest" description="Disordered" evidence="1">
    <location>
        <begin position="35"/>
        <end position="67"/>
    </location>
</feature>
<sequence>MATGGDWVVVTSTKTAGLPYSAMVAHRALYGANRRRCGGGRKVSGAGEGKSVPSRLSKVSTAEDDAK</sequence>
<organism evidence="2 3">
    <name type="scientific">Canna indica</name>
    <name type="common">Indian-shot</name>
    <dbReference type="NCBI Taxonomy" id="4628"/>
    <lineage>
        <taxon>Eukaryota</taxon>
        <taxon>Viridiplantae</taxon>
        <taxon>Streptophyta</taxon>
        <taxon>Embryophyta</taxon>
        <taxon>Tracheophyta</taxon>
        <taxon>Spermatophyta</taxon>
        <taxon>Magnoliopsida</taxon>
        <taxon>Liliopsida</taxon>
        <taxon>Zingiberales</taxon>
        <taxon>Cannaceae</taxon>
        <taxon>Canna</taxon>
    </lineage>
</organism>
<keyword evidence="3" id="KW-1185">Reference proteome</keyword>
<evidence type="ECO:0000313" key="3">
    <source>
        <dbReference type="Proteomes" id="UP001327560"/>
    </source>
</evidence>
<evidence type="ECO:0000313" key="2">
    <source>
        <dbReference type="EMBL" id="WOL03274.1"/>
    </source>
</evidence>